<dbReference type="InterPro" id="IPR029044">
    <property type="entry name" value="Nucleotide-diphossugar_trans"/>
</dbReference>
<dbReference type="GeneID" id="303367746"/>
<evidence type="ECO:0000313" key="2">
    <source>
        <dbReference type="EMBL" id="SJZ88736.1"/>
    </source>
</evidence>
<dbReference type="InterPro" id="IPR005835">
    <property type="entry name" value="NTP_transferase_dom"/>
</dbReference>
<dbReference type="PANTHER" id="PTHR42883:SF2">
    <property type="entry name" value="THYMIDYLYLTRANSFERASE"/>
    <property type="match status" value="1"/>
</dbReference>
<dbReference type="SUPFAM" id="SSF53448">
    <property type="entry name" value="Nucleotide-diphospho-sugar transferases"/>
    <property type="match status" value="1"/>
</dbReference>
<name>A0A1T4PBY6_9SPIR</name>
<dbReference type="PANTHER" id="PTHR42883">
    <property type="entry name" value="GLUCOSE-1-PHOSPHATE THYMIDYLTRANSFERASE"/>
    <property type="match status" value="1"/>
</dbReference>
<dbReference type="OrthoDB" id="9801899at2"/>
<dbReference type="AlphaFoldDB" id="A0A1T4PBY6"/>
<dbReference type="STRING" id="225004.SAMN02745152_01514"/>
<accession>A0A1T4PBY6</accession>
<protein>
    <submittedName>
        <fullName evidence="2">Glucose-1-phosphate thymidylyltransferase</fullName>
    </submittedName>
</protein>
<dbReference type="RefSeq" id="WP_078931248.1">
    <property type="nucleotide sequence ID" value="NZ_CAMFAQ010000003.1"/>
</dbReference>
<dbReference type="EMBL" id="FUXC01000008">
    <property type="protein sequence ID" value="SJZ88736.1"/>
    <property type="molecule type" value="Genomic_DNA"/>
</dbReference>
<reference evidence="2 3" key="1">
    <citation type="submission" date="2017-02" db="EMBL/GenBank/DDBJ databases">
        <authorList>
            <person name="Peterson S.W."/>
        </authorList>
    </citation>
    <scope>NUCLEOTIDE SEQUENCE [LARGE SCALE GENOMIC DNA]</scope>
    <source>
        <strain evidence="2 3">ATCC BAA-909</strain>
    </source>
</reference>
<gene>
    <name evidence="2" type="ORF">SAMN02745152_01514</name>
</gene>
<organism evidence="2 3">
    <name type="scientific">Treponema berlinense</name>
    <dbReference type="NCBI Taxonomy" id="225004"/>
    <lineage>
        <taxon>Bacteria</taxon>
        <taxon>Pseudomonadati</taxon>
        <taxon>Spirochaetota</taxon>
        <taxon>Spirochaetia</taxon>
        <taxon>Spirochaetales</taxon>
        <taxon>Treponemataceae</taxon>
        <taxon>Treponema</taxon>
    </lineage>
</organism>
<keyword evidence="2" id="KW-0808">Transferase</keyword>
<dbReference type="Pfam" id="PF00483">
    <property type="entry name" value="NTP_transferase"/>
    <property type="match status" value="1"/>
</dbReference>
<evidence type="ECO:0000313" key="3">
    <source>
        <dbReference type="Proteomes" id="UP000190395"/>
    </source>
</evidence>
<sequence length="250" mass="28774">MKSIILAAGYATRLYPLTRNFPKPLLKVGEKTILDRLIDDIDQFENINEHIIVSNHKFVSQFEKWKNSRSFNHKVTVIDDGSTENENRIGAVKDILFAIEKCNVNEEILVLAGDNILDFSLKNFVEYAEQKKSPCIMRHYEKSVEKLRRTGVAVIDENDKVLKMQEKPSIPESHWAVPPFYVYTKDDLPFIKEACTKDENGKIPCGTDAPGDFISWFCSKKTVYAWQMTGKRHDIGNLESLEEARQVFLK</sequence>
<dbReference type="Gene3D" id="3.90.550.10">
    <property type="entry name" value="Spore Coat Polysaccharide Biosynthesis Protein SpsA, Chain A"/>
    <property type="match status" value="1"/>
</dbReference>
<keyword evidence="3" id="KW-1185">Reference proteome</keyword>
<dbReference type="Proteomes" id="UP000190395">
    <property type="component" value="Unassembled WGS sequence"/>
</dbReference>
<feature type="domain" description="Nucleotidyl transferase" evidence="1">
    <location>
        <begin position="2"/>
        <end position="246"/>
    </location>
</feature>
<dbReference type="GO" id="GO:0016740">
    <property type="term" value="F:transferase activity"/>
    <property type="evidence" value="ECO:0007669"/>
    <property type="project" value="UniProtKB-KW"/>
</dbReference>
<dbReference type="CDD" id="cd04181">
    <property type="entry name" value="NTP_transferase"/>
    <property type="match status" value="1"/>
</dbReference>
<evidence type="ECO:0000259" key="1">
    <source>
        <dbReference type="Pfam" id="PF00483"/>
    </source>
</evidence>
<proteinExistence type="predicted"/>